<dbReference type="Proteomes" id="UP000361993">
    <property type="component" value="Unassembled WGS sequence"/>
</dbReference>
<sequence>MIRLQNITKCYDQKAIISDLSIDFHKGKITS</sequence>
<proteinExistence type="predicted"/>
<dbReference type="AlphaFoldDB" id="A0A695GHA9"/>
<dbReference type="EMBL" id="AACDUL010000027">
    <property type="protein sequence ID" value="EAK1510435.1"/>
    <property type="molecule type" value="Genomic_DNA"/>
</dbReference>
<protein>
    <submittedName>
        <fullName evidence="1">Iron ABC transporter ATP-binding protein</fullName>
    </submittedName>
</protein>
<evidence type="ECO:0000313" key="1">
    <source>
        <dbReference type="EMBL" id="EAK1510435.1"/>
    </source>
</evidence>
<reference evidence="1 2" key="1">
    <citation type="submission" date="2018-05" db="EMBL/GenBank/DDBJ databases">
        <authorList>
            <consortium name="GenomeTrakr network: Whole genome sequencing for foodborne pathogen traceback"/>
        </authorList>
    </citation>
    <scope>NUCLEOTIDE SEQUENCE [LARGE SCALE GENOMIC DNA]</scope>
    <source>
        <strain evidence="1 2">NC_C6016</strain>
    </source>
</reference>
<organism evidence="1 2">
    <name type="scientific">Campylobacter coli</name>
    <dbReference type="NCBI Taxonomy" id="195"/>
    <lineage>
        <taxon>Bacteria</taxon>
        <taxon>Pseudomonadati</taxon>
        <taxon>Campylobacterota</taxon>
        <taxon>Epsilonproteobacteria</taxon>
        <taxon>Campylobacterales</taxon>
        <taxon>Campylobacteraceae</taxon>
        <taxon>Campylobacter</taxon>
    </lineage>
</organism>
<keyword evidence="1" id="KW-0067">ATP-binding</keyword>
<feature type="non-terminal residue" evidence="1">
    <location>
        <position position="31"/>
    </location>
</feature>
<comment type="caution">
    <text evidence="1">The sequence shown here is derived from an EMBL/GenBank/DDBJ whole genome shotgun (WGS) entry which is preliminary data.</text>
</comment>
<accession>A0A695GHA9</accession>
<name>A0A695GHA9_CAMCO</name>
<evidence type="ECO:0000313" key="2">
    <source>
        <dbReference type="Proteomes" id="UP000361993"/>
    </source>
</evidence>
<keyword evidence="1" id="KW-0547">Nucleotide-binding</keyword>
<gene>
    <name evidence="1" type="ORF">CJD00_09310</name>
</gene>
<dbReference type="GO" id="GO:0005524">
    <property type="term" value="F:ATP binding"/>
    <property type="evidence" value="ECO:0007669"/>
    <property type="project" value="UniProtKB-KW"/>
</dbReference>